<dbReference type="GeneID" id="54365363"/>
<dbReference type="Proteomes" id="UP000504637">
    <property type="component" value="Unplaced"/>
</dbReference>
<evidence type="ECO:0000313" key="2">
    <source>
        <dbReference type="RefSeq" id="XP_033460472.1"/>
    </source>
</evidence>
<evidence type="ECO:0008006" key="3">
    <source>
        <dbReference type="Google" id="ProtNLM"/>
    </source>
</evidence>
<reference evidence="2" key="2">
    <citation type="submission" date="2020-04" db="EMBL/GenBank/DDBJ databases">
        <authorList>
            <consortium name="NCBI Genome Project"/>
        </authorList>
    </citation>
    <scope>NUCLEOTIDE SEQUENCE</scope>
    <source>
        <strain evidence="2">CBS 342.82</strain>
    </source>
</reference>
<accession>A0A6J3M5V5</accession>
<proteinExistence type="predicted"/>
<name>A0A6J3M5V5_9PEZI</name>
<evidence type="ECO:0000313" key="1">
    <source>
        <dbReference type="Proteomes" id="UP000504637"/>
    </source>
</evidence>
<reference evidence="2" key="1">
    <citation type="submission" date="2020-01" db="EMBL/GenBank/DDBJ databases">
        <authorList>
            <consortium name="DOE Joint Genome Institute"/>
            <person name="Haridas S."/>
            <person name="Albert R."/>
            <person name="Binder M."/>
            <person name="Bloem J."/>
            <person name="Labutti K."/>
            <person name="Salamov A."/>
            <person name="Andreopoulos B."/>
            <person name="Baker S.E."/>
            <person name="Barry K."/>
            <person name="Bills G."/>
            <person name="Bluhm B.H."/>
            <person name="Cannon C."/>
            <person name="Castanera R."/>
            <person name="Culley D.E."/>
            <person name="Daum C."/>
            <person name="Ezra D."/>
            <person name="Gonzalez J.B."/>
            <person name="Henrissat B."/>
            <person name="Kuo A."/>
            <person name="Liang C."/>
            <person name="Lipzen A."/>
            <person name="Lutzoni F."/>
            <person name="Magnuson J."/>
            <person name="Mondo S."/>
            <person name="Nolan M."/>
            <person name="Ohm R."/>
            <person name="Pangilinan J."/>
            <person name="Park H.-J."/>
            <person name="Ramirez L."/>
            <person name="Alfaro M."/>
            <person name="Sun H."/>
            <person name="Tritt A."/>
            <person name="Yoshinaga Y."/>
            <person name="Zwiers L.-H."/>
            <person name="Turgeon B.G."/>
            <person name="Goodwin S.B."/>
            <person name="Spatafora J.W."/>
            <person name="Crous P.W."/>
            <person name="Grigoriev I.V."/>
        </authorList>
    </citation>
    <scope>NUCLEOTIDE SEQUENCE</scope>
    <source>
        <strain evidence="2">CBS 342.82</strain>
    </source>
</reference>
<reference evidence="2" key="3">
    <citation type="submission" date="2025-08" db="UniProtKB">
        <authorList>
            <consortium name="RefSeq"/>
        </authorList>
    </citation>
    <scope>IDENTIFICATION</scope>
    <source>
        <strain evidence="2">CBS 342.82</strain>
    </source>
</reference>
<keyword evidence="1" id="KW-1185">Reference proteome</keyword>
<sequence length="243" mass="27817">MAAKKTATKRKAEADTLAYPVTRSQQKKRAKAMTAGGSRLLDLPRELRYLILNFVFQDEAPILAGDILESGTRVRDPKVASVCRTIRAEALPLFYSSKAFVFNITKFGQLATIKRWFARNKTTPSKVQNMRKVTFFGRSYRGQVYLTIDFKQVKIIDARWRAHQRSLRKKPTEVPPHWHMGACHVKHFQDAMDTGLQQEQTNGPSPALVAMESILEACSRFFWIRDSRRAMTYAVESCRLEST</sequence>
<gene>
    <name evidence="2" type="ORF">K489DRAFT_409291</name>
</gene>
<dbReference type="AlphaFoldDB" id="A0A6J3M5V5"/>
<dbReference type="RefSeq" id="XP_033460472.1">
    <property type="nucleotide sequence ID" value="XM_033607564.1"/>
</dbReference>
<dbReference type="OrthoDB" id="3907732at2759"/>
<protein>
    <recommendedName>
        <fullName evidence="3">F-box domain-containing protein</fullName>
    </recommendedName>
</protein>
<organism evidence="2">
    <name type="scientific">Dissoconium aciculare CBS 342.82</name>
    <dbReference type="NCBI Taxonomy" id="1314786"/>
    <lineage>
        <taxon>Eukaryota</taxon>
        <taxon>Fungi</taxon>
        <taxon>Dikarya</taxon>
        <taxon>Ascomycota</taxon>
        <taxon>Pezizomycotina</taxon>
        <taxon>Dothideomycetes</taxon>
        <taxon>Dothideomycetidae</taxon>
        <taxon>Mycosphaerellales</taxon>
        <taxon>Dissoconiaceae</taxon>
        <taxon>Dissoconium</taxon>
    </lineage>
</organism>